<dbReference type="RefSeq" id="WP_258432858.1">
    <property type="nucleotide sequence ID" value="NZ_JANSGW010000003.1"/>
</dbReference>
<evidence type="ECO:0000313" key="1">
    <source>
        <dbReference type="EMBL" id="MCZ0805879.1"/>
    </source>
</evidence>
<gene>
    <name evidence="1" type="ORF">O0554_02945</name>
</gene>
<protein>
    <submittedName>
        <fullName evidence="1">Uncharacterized protein</fullName>
    </submittedName>
</protein>
<sequence length="63" mass="7493">MDTFSQMEQEEQEVEIFDYCDKCEKEIYVNQTAWKAGDELFCNWGCLVKGLNLEYVTITTKRK</sequence>
<dbReference type="Proteomes" id="UP001077662">
    <property type="component" value="Unassembled WGS sequence"/>
</dbReference>
<proteinExistence type="predicted"/>
<accession>A0AAP3DCJ2</accession>
<evidence type="ECO:0000313" key="2">
    <source>
        <dbReference type="Proteomes" id="UP001077662"/>
    </source>
</evidence>
<organism evidence="1 2">
    <name type="scientific">Brevibacillus laterosporus</name>
    <name type="common">Bacillus laterosporus</name>
    <dbReference type="NCBI Taxonomy" id="1465"/>
    <lineage>
        <taxon>Bacteria</taxon>
        <taxon>Bacillati</taxon>
        <taxon>Bacillota</taxon>
        <taxon>Bacilli</taxon>
        <taxon>Bacillales</taxon>
        <taxon>Paenibacillaceae</taxon>
        <taxon>Brevibacillus</taxon>
    </lineage>
</organism>
<comment type="caution">
    <text evidence="1">The sequence shown here is derived from an EMBL/GenBank/DDBJ whole genome shotgun (WGS) entry which is preliminary data.</text>
</comment>
<name>A0AAP3DCJ2_BRELA</name>
<dbReference type="EMBL" id="JAPTNE010000003">
    <property type="protein sequence ID" value="MCZ0805879.1"/>
    <property type="molecule type" value="Genomic_DNA"/>
</dbReference>
<reference evidence="1" key="1">
    <citation type="submission" date="2022-09" db="EMBL/GenBank/DDBJ databases">
        <title>Genome analysis and characterization of larvicidal activity of Brevibacillus strains.</title>
        <authorList>
            <person name="Patrusheva E.V."/>
            <person name="Izotova A.O."/>
            <person name="Toshchakov S.V."/>
            <person name="Sineoky S.P."/>
        </authorList>
    </citation>
    <scope>NUCLEOTIDE SEQUENCE</scope>
    <source>
        <strain evidence="1">VKPM_B-13247</strain>
    </source>
</reference>
<dbReference type="AlphaFoldDB" id="A0AAP3DCJ2"/>